<name>K1TQL5_9ZZZZ</name>
<organism evidence="1">
    <name type="scientific">human gut metagenome</name>
    <dbReference type="NCBI Taxonomy" id="408170"/>
    <lineage>
        <taxon>unclassified sequences</taxon>
        <taxon>metagenomes</taxon>
        <taxon>organismal metagenomes</taxon>
    </lineage>
</organism>
<evidence type="ECO:0000313" key="1">
    <source>
        <dbReference type="EMBL" id="EKC75417.1"/>
    </source>
</evidence>
<sequence length="57" mass="6546">TDGYDKYPMGKSRYISAGTPCFLINRYQKASNGISLYFTECELHINEDGITARCNYR</sequence>
<protein>
    <submittedName>
        <fullName evidence="1">Uncharacterized protein</fullName>
    </submittedName>
</protein>
<reference evidence="1" key="1">
    <citation type="journal article" date="2013" name="Environ. Microbiol.">
        <title>Microbiota from the distal guts of lean and obese adolescents exhibit partial functional redundancy besides clear differences in community structure.</title>
        <authorList>
            <person name="Ferrer M."/>
            <person name="Ruiz A."/>
            <person name="Lanza F."/>
            <person name="Haange S.B."/>
            <person name="Oberbach A."/>
            <person name="Till H."/>
            <person name="Bargiela R."/>
            <person name="Campoy C."/>
            <person name="Segura M.T."/>
            <person name="Richter M."/>
            <person name="von Bergen M."/>
            <person name="Seifert J."/>
            <person name="Suarez A."/>
        </authorList>
    </citation>
    <scope>NUCLEOTIDE SEQUENCE</scope>
</reference>
<gene>
    <name evidence="1" type="ORF">OBE_01371</name>
</gene>
<feature type="non-terminal residue" evidence="1">
    <location>
        <position position="1"/>
    </location>
</feature>
<dbReference type="EMBL" id="AJWZ01000904">
    <property type="protein sequence ID" value="EKC75417.1"/>
    <property type="molecule type" value="Genomic_DNA"/>
</dbReference>
<dbReference type="AlphaFoldDB" id="K1TQL5"/>
<accession>K1TQL5</accession>
<proteinExistence type="predicted"/>
<comment type="caution">
    <text evidence="1">The sequence shown here is derived from an EMBL/GenBank/DDBJ whole genome shotgun (WGS) entry which is preliminary data.</text>
</comment>